<feature type="region of interest" description="Disordered" evidence="1">
    <location>
        <begin position="199"/>
        <end position="247"/>
    </location>
</feature>
<dbReference type="AlphaFoldDB" id="A0A2S2KPI9"/>
<organism evidence="2 3">
    <name type="scientific">Nitrosopumilus zosterae</name>
    <dbReference type="NCBI Taxonomy" id="718286"/>
    <lineage>
        <taxon>Archaea</taxon>
        <taxon>Nitrososphaerota</taxon>
        <taxon>Nitrososphaeria</taxon>
        <taxon>Nitrosopumilales</taxon>
        <taxon>Nitrosopumilaceae</taxon>
        <taxon>Nitrosopumilus</taxon>
    </lineage>
</organism>
<evidence type="ECO:0000256" key="1">
    <source>
        <dbReference type="SAM" id="MobiDB-lite"/>
    </source>
</evidence>
<protein>
    <recommendedName>
        <fullName evidence="4">Trans-sialidase</fullName>
    </recommendedName>
</protein>
<feature type="compositionally biased region" description="Basic and acidic residues" evidence="1">
    <location>
        <begin position="40"/>
        <end position="61"/>
    </location>
</feature>
<dbReference type="GeneID" id="76209679"/>
<proteinExistence type="predicted"/>
<feature type="region of interest" description="Disordered" evidence="1">
    <location>
        <begin position="26"/>
        <end position="109"/>
    </location>
</feature>
<gene>
    <name evidence="2" type="ORF">NZNM25_03400</name>
</gene>
<feature type="compositionally biased region" description="Low complexity" evidence="1">
    <location>
        <begin position="271"/>
        <end position="282"/>
    </location>
</feature>
<accession>A0A2S2KPI9</accession>
<evidence type="ECO:0000313" key="3">
    <source>
        <dbReference type="Proteomes" id="UP000245829"/>
    </source>
</evidence>
<keyword evidence="3" id="KW-1185">Reference proteome</keyword>
<reference evidence="2 3" key="1">
    <citation type="submission" date="2018-05" db="EMBL/GenBank/DDBJ databases">
        <title>genome sequencing of Nitrosopumilus sp. NM25.</title>
        <authorList>
            <person name="Mori K."/>
            <person name="Nakagawa T."/>
        </authorList>
    </citation>
    <scope>NUCLEOTIDE SEQUENCE [LARGE SCALE GENOMIC DNA]</scope>
    <source>
        <strain evidence="2 3">NM25</strain>
    </source>
</reference>
<evidence type="ECO:0000313" key="2">
    <source>
        <dbReference type="EMBL" id="GBH33549.1"/>
    </source>
</evidence>
<dbReference type="RefSeq" id="WP_109876188.1">
    <property type="nucleotide sequence ID" value="NZ_AP026695.1"/>
</dbReference>
<comment type="caution">
    <text evidence="2">The sequence shown here is derived from an EMBL/GenBank/DDBJ whole genome shotgun (WGS) entry which is preliminary data.</text>
</comment>
<dbReference type="Proteomes" id="UP000245829">
    <property type="component" value="Unassembled WGS sequence"/>
</dbReference>
<evidence type="ECO:0008006" key="4">
    <source>
        <dbReference type="Google" id="ProtNLM"/>
    </source>
</evidence>
<name>A0A2S2KPI9_9ARCH</name>
<sequence>MAAKRKASTKKDLEDKIAELEAKLTKLSTQLEAKPAPKPAETKPAEAKPAEAKPAETKPAEKPAATTKPKGTLPKGFEKPAEAPKPQDAPKPAETTSQPPATVQDALENAYYTAPMTDFHQYRAKVTGYSPAPNRYFVRLTAPVGKVPTRNWNDQKATVTGYTSPSNQYFATRQRLAYHPADKRFGSFSGVNMSVEGVTAQVQSPPPEPPKPAKGTLPKGMGQPQQTPQQQTNYGGNEGKSRKELLEEYENEYLQRIEQERIEQEQAYLESVAAEAKAKSASQTKRGALPKGFEPQPEPEAPKASKGTLPKGF</sequence>
<feature type="region of interest" description="Disordered" evidence="1">
    <location>
        <begin position="271"/>
        <end position="313"/>
    </location>
</feature>
<dbReference type="EMBL" id="BGKI01000001">
    <property type="protein sequence ID" value="GBH33549.1"/>
    <property type="molecule type" value="Genomic_DNA"/>
</dbReference>
<feature type="compositionally biased region" description="Low complexity" evidence="1">
    <location>
        <begin position="223"/>
        <end position="232"/>
    </location>
</feature>
<dbReference type="OrthoDB" id="3274at2157"/>